<dbReference type="Gene3D" id="3.40.50.620">
    <property type="entry name" value="HUPs"/>
    <property type="match status" value="2"/>
</dbReference>
<dbReference type="Proteomes" id="UP001501170">
    <property type="component" value="Unassembled WGS sequence"/>
</dbReference>
<dbReference type="CDD" id="cd23659">
    <property type="entry name" value="USP_At3g01520-like"/>
    <property type="match status" value="1"/>
</dbReference>
<organism evidence="3 4">
    <name type="scientific">Gordonia cholesterolivorans</name>
    <dbReference type="NCBI Taxonomy" id="559625"/>
    <lineage>
        <taxon>Bacteria</taxon>
        <taxon>Bacillati</taxon>
        <taxon>Actinomycetota</taxon>
        <taxon>Actinomycetes</taxon>
        <taxon>Mycobacteriales</taxon>
        <taxon>Gordoniaceae</taxon>
        <taxon>Gordonia</taxon>
    </lineage>
</organism>
<reference evidence="4" key="1">
    <citation type="journal article" date="2019" name="Int. J. Syst. Evol. Microbiol.">
        <title>The Global Catalogue of Microorganisms (GCM) 10K type strain sequencing project: providing services to taxonomists for standard genome sequencing and annotation.</title>
        <authorList>
            <consortium name="The Broad Institute Genomics Platform"/>
            <consortium name="The Broad Institute Genome Sequencing Center for Infectious Disease"/>
            <person name="Wu L."/>
            <person name="Ma J."/>
        </authorList>
    </citation>
    <scope>NUCLEOTIDE SEQUENCE [LARGE SCALE GENOMIC DNA]</scope>
    <source>
        <strain evidence="4">JCM 16227</strain>
    </source>
</reference>
<dbReference type="PRINTS" id="PR01438">
    <property type="entry name" value="UNVRSLSTRESS"/>
</dbReference>
<evidence type="ECO:0000259" key="2">
    <source>
        <dbReference type="Pfam" id="PF00582"/>
    </source>
</evidence>
<dbReference type="CDD" id="cd00293">
    <property type="entry name" value="USP-like"/>
    <property type="match status" value="1"/>
</dbReference>
<proteinExistence type="inferred from homology"/>
<comment type="similarity">
    <text evidence="1">Belongs to the universal stress protein A family.</text>
</comment>
<evidence type="ECO:0000256" key="1">
    <source>
        <dbReference type="ARBA" id="ARBA00008791"/>
    </source>
</evidence>
<gene>
    <name evidence="3" type="ORF">GCM10009855_27320</name>
</gene>
<dbReference type="EMBL" id="BAAARB010000015">
    <property type="protein sequence ID" value="GAA2385683.1"/>
    <property type="molecule type" value="Genomic_DNA"/>
</dbReference>
<feature type="domain" description="UspA" evidence="2">
    <location>
        <begin position="160"/>
        <end position="295"/>
    </location>
</feature>
<feature type="domain" description="UspA" evidence="2">
    <location>
        <begin position="7"/>
        <end position="146"/>
    </location>
</feature>
<protein>
    <submittedName>
        <fullName evidence="3">Universal stress protein</fullName>
    </submittedName>
</protein>
<accession>A0ABP5URM3</accession>
<dbReference type="PANTHER" id="PTHR31964">
    <property type="entry name" value="ADENINE NUCLEOTIDE ALPHA HYDROLASES-LIKE SUPERFAMILY PROTEIN"/>
    <property type="match status" value="1"/>
</dbReference>
<dbReference type="InterPro" id="IPR006015">
    <property type="entry name" value="Universal_stress_UspA"/>
</dbReference>
<dbReference type="InterPro" id="IPR014729">
    <property type="entry name" value="Rossmann-like_a/b/a_fold"/>
</dbReference>
<keyword evidence="4" id="KW-1185">Reference proteome</keyword>
<dbReference type="SUPFAM" id="SSF52402">
    <property type="entry name" value="Adenine nucleotide alpha hydrolases-like"/>
    <property type="match status" value="2"/>
</dbReference>
<dbReference type="PANTHER" id="PTHR31964:SF113">
    <property type="entry name" value="USPA DOMAIN-CONTAINING PROTEIN"/>
    <property type="match status" value="1"/>
</dbReference>
<dbReference type="Pfam" id="PF00582">
    <property type="entry name" value="Usp"/>
    <property type="match status" value="2"/>
</dbReference>
<comment type="caution">
    <text evidence="3">The sequence shown here is derived from an EMBL/GenBank/DDBJ whole genome shotgun (WGS) entry which is preliminary data.</text>
</comment>
<evidence type="ECO:0000313" key="3">
    <source>
        <dbReference type="EMBL" id="GAA2385683.1"/>
    </source>
</evidence>
<name>A0ABP5URM3_9ACTN</name>
<dbReference type="RefSeq" id="WP_006898124.1">
    <property type="nucleotide sequence ID" value="NZ_BAAARB010000015.1"/>
</dbReference>
<sequence>MSYTLDRPVIVGVDGSRRALGAARWAAEWCARTRSPIRLVYAVPDDVWFAAHDPFAMCVDPALRREANTAGTKVLTEALAAAREVAPDLDIATQVYSGTLADHVAEYSSGASMVVIGSTRSGPIRDVLLGSQVMGVIRSSSCPVLAWREDDHADSDRDGLVVGYDSSPHADRALTVALHQARALGEELTVAYYFPAAAMIGAGYALNLVNWNLVEQDGIARLQRRIAPACEQFPEVDVDIVYGDSSAARGLVGASSSARLLIVGSRGMGSVAGTFMGSVSQNLVHHARCPVLVVP</sequence>
<evidence type="ECO:0000313" key="4">
    <source>
        <dbReference type="Proteomes" id="UP001501170"/>
    </source>
</evidence>
<dbReference type="InterPro" id="IPR006016">
    <property type="entry name" value="UspA"/>
</dbReference>